<feature type="compositionally biased region" description="Basic and acidic residues" evidence="2">
    <location>
        <begin position="430"/>
        <end position="439"/>
    </location>
</feature>
<reference evidence="3" key="1">
    <citation type="submission" date="2013-12" db="EMBL/GenBank/DDBJ databases">
        <authorList>
            <person name="Aslett M."/>
        </authorList>
    </citation>
    <scope>NUCLEOTIDE SEQUENCE [LARGE SCALE GENOMIC DNA]</scope>
    <source>
        <strain evidence="3">Lindley</strain>
    </source>
</reference>
<reference evidence="4" key="3">
    <citation type="submission" date="2016-06" db="UniProtKB">
        <authorList>
            <consortium name="WormBaseParasite"/>
        </authorList>
    </citation>
    <scope>IDENTIFICATION</scope>
</reference>
<name>A0A183BJG9_GLOPA</name>
<accession>A0A183BJG9</accession>
<evidence type="ECO:0000256" key="2">
    <source>
        <dbReference type="SAM" id="MobiDB-lite"/>
    </source>
</evidence>
<feature type="compositionally biased region" description="Basic and acidic residues" evidence="2">
    <location>
        <begin position="398"/>
        <end position="411"/>
    </location>
</feature>
<keyword evidence="3" id="KW-1185">Reference proteome</keyword>
<feature type="compositionally biased region" description="Low complexity" evidence="2">
    <location>
        <begin position="243"/>
        <end position="253"/>
    </location>
</feature>
<dbReference type="AlphaFoldDB" id="A0A183BJG9"/>
<feature type="compositionally biased region" description="Basic and acidic residues" evidence="2">
    <location>
        <begin position="484"/>
        <end position="643"/>
    </location>
</feature>
<evidence type="ECO:0000256" key="1">
    <source>
        <dbReference type="SAM" id="Coils"/>
    </source>
</evidence>
<feature type="compositionally biased region" description="Low complexity" evidence="2">
    <location>
        <begin position="330"/>
        <end position="362"/>
    </location>
</feature>
<dbReference type="PANTHER" id="PTHR23034:SF2">
    <property type="entry name" value="GLUTAMATE-RICH PROTEIN 3"/>
    <property type="match status" value="1"/>
</dbReference>
<feature type="coiled-coil region" evidence="1">
    <location>
        <begin position="48"/>
        <end position="75"/>
    </location>
</feature>
<evidence type="ECO:0000313" key="3">
    <source>
        <dbReference type="Proteomes" id="UP000050741"/>
    </source>
</evidence>
<protein>
    <submittedName>
        <fullName evidence="4">Uncharacterized protein</fullName>
    </submittedName>
</protein>
<feature type="compositionally biased region" description="Low complexity" evidence="2">
    <location>
        <begin position="99"/>
        <end position="112"/>
    </location>
</feature>
<feature type="compositionally biased region" description="Polar residues" evidence="2">
    <location>
        <begin position="303"/>
        <end position="324"/>
    </location>
</feature>
<dbReference type="Proteomes" id="UP000050741">
    <property type="component" value="Unassembled WGS sequence"/>
</dbReference>
<dbReference type="WBParaSite" id="GPLIN_000074800">
    <property type="protein sequence ID" value="GPLIN_000074800"/>
    <property type="gene ID" value="GPLIN_000074800"/>
</dbReference>
<dbReference type="PANTHER" id="PTHR23034">
    <property type="entry name" value="GLUTAMATE-RICH PROTEIN 3"/>
    <property type="match status" value="1"/>
</dbReference>
<sequence>MGENLLESYNPLYDVHLRQYFALPHMQKHLRNLGLQQNELHAGHLTMMDLLLRNRERVLQQLMDLQRKLDAVEKVELYRRIRSGITNADESADRHQHMSRSLSRPARSAAARLGERRGRRQSLSPEAGELIKRVESDYRSDSAPFKNPKSIYNRLAASLDDRTLRKYMLSLRKQLAKLERFREVSFGPHTMAKHPPLQLQQSWFFRRRSLKSGLASKARSGKSQSPLKFASAIDEPPTKMQRRTSISRTRQQRLPPLPKKRSFAASRTNTLPTSKPSERLPPTATTKPIRNTPSDTRRALPPSSAQKKTPTGSRPGSKGSTTPVFVQKRSSASSGILPAIGGAAAPSPSISLAASQTTTTDGGQPGGDSEWEEQKTAPEGMNGGTETRPTPEPFLEQEIGKYEPEVRIESEERIEEQQTTPAPTNDGAGMEEHQTEPFQRESSSSLERRHDEQQPNPMDENMSSGQTPQEYSIGIAEVEASSPEESREEGINELETRSNHPQERIGAVEEASPEERVDEVGARLLEHPEESVEEVETRLLEHPEESVDDVETRSFEHPEERIDEVETRSLEHPEERVEEVETRSLEHSEERIDEVETRSLEHPEERVEEVETRSLEHPEERIDEVETRSLEHPEERVEEVETRSLELRRTVKKLRPDH</sequence>
<feature type="compositionally biased region" description="Polar residues" evidence="2">
    <location>
        <begin position="283"/>
        <end position="294"/>
    </location>
</feature>
<feature type="compositionally biased region" description="Polar residues" evidence="2">
    <location>
        <begin position="265"/>
        <end position="275"/>
    </location>
</feature>
<organism evidence="3 4">
    <name type="scientific">Globodera pallida</name>
    <name type="common">Potato cyst nematode worm</name>
    <name type="synonym">Heterodera pallida</name>
    <dbReference type="NCBI Taxonomy" id="36090"/>
    <lineage>
        <taxon>Eukaryota</taxon>
        <taxon>Metazoa</taxon>
        <taxon>Ecdysozoa</taxon>
        <taxon>Nematoda</taxon>
        <taxon>Chromadorea</taxon>
        <taxon>Rhabditida</taxon>
        <taxon>Tylenchina</taxon>
        <taxon>Tylenchomorpha</taxon>
        <taxon>Tylenchoidea</taxon>
        <taxon>Heteroderidae</taxon>
        <taxon>Heteroderinae</taxon>
        <taxon>Globodera</taxon>
    </lineage>
</organism>
<feature type="region of interest" description="Disordered" evidence="2">
    <location>
        <begin position="88"/>
        <end position="126"/>
    </location>
</feature>
<keyword evidence="1" id="KW-0175">Coiled coil</keyword>
<reference evidence="3" key="2">
    <citation type="submission" date="2014-05" db="EMBL/GenBank/DDBJ databases">
        <title>The genome and life-stage specific transcriptomes of Globodera pallida elucidate key aspects of plant parasitism by a cyst nematode.</title>
        <authorList>
            <person name="Cotton J.A."/>
            <person name="Lilley C.J."/>
            <person name="Jones L.M."/>
            <person name="Kikuchi T."/>
            <person name="Reid A.J."/>
            <person name="Thorpe P."/>
            <person name="Tsai I.J."/>
            <person name="Beasley H."/>
            <person name="Blok V."/>
            <person name="Cock P.J.A."/>
            <person name="Van den Akker S.E."/>
            <person name="Holroyd N."/>
            <person name="Hunt M."/>
            <person name="Mantelin S."/>
            <person name="Naghra H."/>
            <person name="Pain A."/>
            <person name="Palomares-Rius J.E."/>
            <person name="Zarowiecki M."/>
            <person name="Berriman M."/>
            <person name="Jones J.T."/>
            <person name="Urwin P.E."/>
        </authorList>
    </citation>
    <scope>NUCLEOTIDE SEQUENCE [LARGE SCALE GENOMIC DNA]</scope>
    <source>
        <strain evidence="3">Lindley</strain>
    </source>
</reference>
<dbReference type="InterPro" id="IPR027962">
    <property type="entry name" value="ERICH3"/>
</dbReference>
<evidence type="ECO:0000313" key="4">
    <source>
        <dbReference type="WBParaSite" id="GPLIN_000074800"/>
    </source>
</evidence>
<proteinExistence type="predicted"/>
<feature type="region of interest" description="Disordered" evidence="2">
    <location>
        <begin position="214"/>
        <end position="643"/>
    </location>
</feature>
<feature type="compositionally biased region" description="Polar residues" evidence="2">
    <location>
        <begin position="461"/>
        <end position="470"/>
    </location>
</feature>